<gene>
    <name evidence="2" type="ORF">NECHADRAFT_79851</name>
</gene>
<dbReference type="RefSeq" id="XP_003048074.1">
    <property type="nucleotide sequence ID" value="XM_003048028.1"/>
</dbReference>
<evidence type="ECO:0000313" key="2">
    <source>
        <dbReference type="EMBL" id="EEU42361.1"/>
    </source>
</evidence>
<evidence type="ECO:0000313" key="3">
    <source>
        <dbReference type="Proteomes" id="UP000005206"/>
    </source>
</evidence>
<dbReference type="OMA" id="SFAICIV"/>
<dbReference type="GeneID" id="9667246"/>
<dbReference type="InParanoid" id="C7Z0D2"/>
<dbReference type="eggNOG" id="ENOG502T2ZU">
    <property type="taxonomic scope" value="Eukaryota"/>
</dbReference>
<sequence>MPRPVYINVDNVHRLAVHVWTPKRGCIMKTLCTLLILAGRLLEAFAETLPSLSCAAGSEITAHPACDSFLASGDACATVLDRPGKEDCLCHQECENELRLCYRREDLGVNFDRARELWNSLCGSVITFDPTTAPPSSYEPYPDQLCQDIKTKCAEARELLRECTDYVSDTDGSKFSSCTCRPTLLREAYSCAYVGNTTCLGVGATLSNVLGYQCDNFESVIGTGLPGFSAATQTELPTLDITTAMTGSNSESTATATTTSDNASVKESPRFGAALMFSICSLFLISVF</sequence>
<feature type="compositionally biased region" description="Low complexity" evidence="1">
    <location>
        <begin position="248"/>
        <end position="263"/>
    </location>
</feature>
<dbReference type="Proteomes" id="UP000005206">
    <property type="component" value="Chromosome 5"/>
</dbReference>
<protein>
    <submittedName>
        <fullName evidence="2">Uncharacterized protein</fullName>
    </submittedName>
</protein>
<dbReference type="HOGENOM" id="CLU_966720_0_0_1"/>
<dbReference type="AlphaFoldDB" id="C7Z0D2"/>
<name>C7Z0D2_FUSV7</name>
<dbReference type="EMBL" id="GG698905">
    <property type="protein sequence ID" value="EEU42361.1"/>
    <property type="molecule type" value="Genomic_DNA"/>
</dbReference>
<proteinExistence type="predicted"/>
<accession>C7Z0D2</accession>
<feature type="region of interest" description="Disordered" evidence="1">
    <location>
        <begin position="245"/>
        <end position="264"/>
    </location>
</feature>
<keyword evidence="3" id="KW-1185">Reference proteome</keyword>
<dbReference type="VEuPathDB" id="FungiDB:NECHADRAFT_79851"/>
<organism evidence="2 3">
    <name type="scientific">Fusarium vanettenii (strain ATCC MYA-4622 / CBS 123669 / FGSC 9596 / NRRL 45880 / 77-13-4)</name>
    <name type="common">Fusarium solani subsp. pisi</name>
    <dbReference type="NCBI Taxonomy" id="660122"/>
    <lineage>
        <taxon>Eukaryota</taxon>
        <taxon>Fungi</taxon>
        <taxon>Dikarya</taxon>
        <taxon>Ascomycota</taxon>
        <taxon>Pezizomycotina</taxon>
        <taxon>Sordariomycetes</taxon>
        <taxon>Hypocreomycetidae</taxon>
        <taxon>Hypocreales</taxon>
        <taxon>Nectriaceae</taxon>
        <taxon>Fusarium</taxon>
        <taxon>Fusarium solani species complex</taxon>
        <taxon>Fusarium vanettenii</taxon>
    </lineage>
</organism>
<evidence type="ECO:0000256" key="1">
    <source>
        <dbReference type="SAM" id="MobiDB-lite"/>
    </source>
</evidence>
<reference evidence="2 3" key="1">
    <citation type="journal article" date="2009" name="PLoS Genet.">
        <title>The genome of Nectria haematococca: contribution of supernumerary chromosomes to gene expansion.</title>
        <authorList>
            <person name="Coleman J.J."/>
            <person name="Rounsley S.D."/>
            <person name="Rodriguez-Carres M."/>
            <person name="Kuo A."/>
            <person name="Wasmann C.C."/>
            <person name="Grimwood J."/>
            <person name="Schmutz J."/>
            <person name="Taga M."/>
            <person name="White G.J."/>
            <person name="Zhou S."/>
            <person name="Schwartz D.C."/>
            <person name="Freitag M."/>
            <person name="Ma L.J."/>
            <person name="Danchin E.G."/>
            <person name="Henrissat B."/>
            <person name="Coutinho P.M."/>
            <person name="Nelson D.R."/>
            <person name="Straney D."/>
            <person name="Napoli C.A."/>
            <person name="Barker B.M."/>
            <person name="Gribskov M."/>
            <person name="Rep M."/>
            <person name="Kroken S."/>
            <person name="Molnar I."/>
            <person name="Rensing C."/>
            <person name="Kennell J.C."/>
            <person name="Zamora J."/>
            <person name="Farman M.L."/>
            <person name="Selker E.U."/>
            <person name="Salamov A."/>
            <person name="Shapiro H."/>
            <person name="Pangilinan J."/>
            <person name="Lindquist E."/>
            <person name="Lamers C."/>
            <person name="Grigoriev I.V."/>
            <person name="Geiser D.M."/>
            <person name="Covert S.F."/>
            <person name="Temporini E."/>
            <person name="Vanetten H.D."/>
        </authorList>
    </citation>
    <scope>NUCLEOTIDE SEQUENCE [LARGE SCALE GENOMIC DNA]</scope>
    <source>
        <strain evidence="3">ATCC MYA-4622 / CBS 123669 / FGSC 9596 / NRRL 45880 / 77-13-4</strain>
    </source>
</reference>
<dbReference type="OrthoDB" id="3551290at2759"/>
<dbReference type="KEGG" id="nhe:NECHADRAFT_79851"/>